<organism evidence="2 3">
    <name type="scientific">Stichopus japonicus</name>
    <name type="common">Sea cucumber</name>
    <dbReference type="NCBI Taxonomy" id="307972"/>
    <lineage>
        <taxon>Eukaryota</taxon>
        <taxon>Metazoa</taxon>
        <taxon>Echinodermata</taxon>
        <taxon>Eleutherozoa</taxon>
        <taxon>Echinozoa</taxon>
        <taxon>Holothuroidea</taxon>
        <taxon>Aspidochirotacea</taxon>
        <taxon>Aspidochirotida</taxon>
        <taxon>Stichopodidae</taxon>
        <taxon>Apostichopus</taxon>
    </lineage>
</organism>
<dbReference type="SUPFAM" id="SSF56112">
    <property type="entry name" value="Protein kinase-like (PK-like)"/>
    <property type="match status" value="1"/>
</dbReference>
<evidence type="ECO:0000313" key="2">
    <source>
        <dbReference type="EMBL" id="PIK47789.1"/>
    </source>
</evidence>
<protein>
    <recommendedName>
        <fullName evidence="1">Serine-threonine/tyrosine-protein kinase catalytic domain-containing protein</fullName>
    </recommendedName>
</protein>
<dbReference type="Pfam" id="PF07714">
    <property type="entry name" value="PK_Tyr_Ser-Thr"/>
    <property type="match status" value="1"/>
</dbReference>
<dbReference type="InterPro" id="IPR011009">
    <property type="entry name" value="Kinase-like_dom_sf"/>
</dbReference>
<dbReference type="InterPro" id="IPR001245">
    <property type="entry name" value="Ser-Thr/Tyr_kinase_cat_dom"/>
</dbReference>
<comment type="caution">
    <text evidence="2">The sequence shown here is derived from an EMBL/GenBank/DDBJ whole genome shotgun (WGS) entry which is preliminary data.</text>
</comment>
<dbReference type="GO" id="GO:0004672">
    <property type="term" value="F:protein kinase activity"/>
    <property type="evidence" value="ECO:0007669"/>
    <property type="project" value="InterPro"/>
</dbReference>
<name>A0A2G8KIH6_STIJA</name>
<accession>A0A2G8KIH6</accession>
<dbReference type="Proteomes" id="UP000230750">
    <property type="component" value="Unassembled WGS sequence"/>
</dbReference>
<dbReference type="AlphaFoldDB" id="A0A2G8KIH6"/>
<feature type="non-terminal residue" evidence="2">
    <location>
        <position position="1"/>
    </location>
</feature>
<dbReference type="EMBL" id="MRZV01000558">
    <property type="protein sequence ID" value="PIK47789.1"/>
    <property type="molecule type" value="Genomic_DNA"/>
</dbReference>
<keyword evidence="3" id="KW-1185">Reference proteome</keyword>
<reference evidence="2 3" key="1">
    <citation type="journal article" date="2017" name="PLoS Biol.">
        <title>The sea cucumber genome provides insights into morphological evolution and visceral regeneration.</title>
        <authorList>
            <person name="Zhang X."/>
            <person name="Sun L."/>
            <person name="Yuan J."/>
            <person name="Sun Y."/>
            <person name="Gao Y."/>
            <person name="Zhang L."/>
            <person name="Li S."/>
            <person name="Dai H."/>
            <person name="Hamel J.F."/>
            <person name="Liu C."/>
            <person name="Yu Y."/>
            <person name="Liu S."/>
            <person name="Lin W."/>
            <person name="Guo K."/>
            <person name="Jin S."/>
            <person name="Xu P."/>
            <person name="Storey K.B."/>
            <person name="Huan P."/>
            <person name="Zhang T."/>
            <person name="Zhou Y."/>
            <person name="Zhang J."/>
            <person name="Lin C."/>
            <person name="Li X."/>
            <person name="Xing L."/>
            <person name="Huo D."/>
            <person name="Sun M."/>
            <person name="Wang L."/>
            <person name="Mercier A."/>
            <person name="Li F."/>
            <person name="Yang H."/>
            <person name="Xiang J."/>
        </authorList>
    </citation>
    <scope>NUCLEOTIDE SEQUENCE [LARGE SCALE GENOMIC DNA]</scope>
    <source>
        <strain evidence="2">Shaxun</strain>
        <tissue evidence="2">Muscle</tissue>
    </source>
</reference>
<evidence type="ECO:0000313" key="3">
    <source>
        <dbReference type="Proteomes" id="UP000230750"/>
    </source>
</evidence>
<proteinExistence type="predicted"/>
<gene>
    <name evidence="2" type="ORF">BSL78_15332</name>
</gene>
<feature type="domain" description="Serine-threonine/tyrosine-protein kinase catalytic" evidence="1">
    <location>
        <begin position="22"/>
        <end position="96"/>
    </location>
</feature>
<sequence>SSSRSLHQENPPDLRQRLQDYDFCLAEDAARTVMVKKSKKHFDLNNLPPEALQRNEYSWASDMWSIAVVIWEVLSAEFEYIQDGDQTDICYEWNNGPLCSNERRTTTARKRLSRVSNMYREFSVSSLVEEGQPVPRLNHRTRLCQL</sequence>
<dbReference type="OrthoDB" id="5979581at2759"/>
<dbReference type="Gene3D" id="1.10.510.10">
    <property type="entry name" value="Transferase(Phosphotransferase) domain 1"/>
    <property type="match status" value="1"/>
</dbReference>
<evidence type="ECO:0000259" key="1">
    <source>
        <dbReference type="Pfam" id="PF07714"/>
    </source>
</evidence>